<dbReference type="AlphaFoldDB" id="A0AAE3TDK6"/>
<evidence type="ECO:0000259" key="4">
    <source>
        <dbReference type="Pfam" id="PF18962"/>
    </source>
</evidence>
<dbReference type="InterPro" id="IPR010502">
    <property type="entry name" value="Carb-bd_dom_fam9"/>
</dbReference>
<evidence type="ECO:0000259" key="3">
    <source>
        <dbReference type="Pfam" id="PF06452"/>
    </source>
</evidence>
<evidence type="ECO:0000313" key="5">
    <source>
        <dbReference type="EMBL" id="MDF1611492.1"/>
    </source>
</evidence>
<dbReference type="Pfam" id="PF18962">
    <property type="entry name" value="Por_Secre_tail"/>
    <property type="match status" value="1"/>
</dbReference>
<dbReference type="Gene3D" id="2.60.40.4070">
    <property type="match status" value="1"/>
</dbReference>
<feature type="signal peptide" evidence="2">
    <location>
        <begin position="1"/>
        <end position="19"/>
    </location>
</feature>
<dbReference type="RefSeq" id="WP_321535259.1">
    <property type="nucleotide sequence ID" value="NZ_JARGDL010000004.1"/>
</dbReference>
<dbReference type="EMBL" id="JARGDL010000004">
    <property type="protein sequence ID" value="MDF1611492.1"/>
    <property type="molecule type" value="Genomic_DNA"/>
</dbReference>
<organism evidence="5 6">
    <name type="scientific">Stygiobacter electus</name>
    <dbReference type="NCBI Taxonomy" id="3032292"/>
    <lineage>
        <taxon>Bacteria</taxon>
        <taxon>Pseudomonadati</taxon>
        <taxon>Ignavibacteriota</taxon>
        <taxon>Ignavibacteria</taxon>
        <taxon>Ignavibacteriales</taxon>
        <taxon>Melioribacteraceae</taxon>
        <taxon>Stygiobacter</taxon>
    </lineage>
</organism>
<keyword evidence="6" id="KW-1185">Reference proteome</keyword>
<dbReference type="InterPro" id="IPR026444">
    <property type="entry name" value="Secre_tail"/>
</dbReference>
<evidence type="ECO:0000256" key="1">
    <source>
        <dbReference type="SAM" id="MobiDB-lite"/>
    </source>
</evidence>
<dbReference type="Pfam" id="PF06452">
    <property type="entry name" value="CBM9_1"/>
    <property type="match status" value="1"/>
</dbReference>
<dbReference type="NCBIfam" id="TIGR04183">
    <property type="entry name" value="Por_Secre_tail"/>
    <property type="match status" value="1"/>
</dbReference>
<gene>
    <name evidence="5" type="ORF">P0M35_04965</name>
</gene>
<sequence>MKKLLIAIFLIAAAIQAQTYVFQKMDTSVKDNWWDMNNMYNNQGSATAKFDVEDFTADKKEGTGSVKVSYVIGAGDGWGGYIVRTSNPPTNPNSPYANTYLDISAGTKLSFWYKVTKPVVTTQQGTVFMEFKMGDYDSEGHRDLWFREMSDVNLADASAQWKQVVVDLDPFKDGGDKSKEWALQFGDGDREIQLDKIKSFEFALVYITNGSGTNTPTATGEILFDGFSIQGDRYAPPIFNFDNQASAFAIDDMGWAGADGKGSVTLTNEATDKVEGAGSLKFDYMCNASQDWGGFVAFDKAVTPPAKFDERTGLILWVKNVKAIQSAKPERAMLRVFIMENSAGQNEEWIIKVPIDLSKTSDWQRFILPFKQGKLPNGDQDPPTDAFGPKSNNGDKTFNPEKITKIRFEILAAGAGPLAGPKGEKLTGTLLLDIMQQTGFQFADKTPPAAPAVTVVKGTYSNLITWTDVPNETNEKYNIYYSTKPITDVNAPGVLTLKLNVGEGVQVWEHLLRAPQNDRDETYYYAVNCVDKPGNVGAPTIIGPITNKAKGIPTWALVTPNFKADGNLNEFTGAGIKPFEMYPSKGTATVVPGFTVKDDADNSAEVYVALDKDYMYVGANINDDVVYDDPGYYTRGNSWALDALDLEWGFYNLNTVKGHTSYQRGKYPDYHLRFNKLRLRNDHWTNEKDSLLLPGPNYYWAEKFPSGYVIEAKIKLDDLAKLRKNKDAVLDTIYVKKGYKIPFDIVINDNDGANGPEDWKNREGMISWGPFNNDGGWQYPQNLMYTWLGNDDIVPTDVEETLPLTYSLEQNYPNPFNPTTQIKYSLAKAGVVTLKVYDILGRQVAELVNKQQEAGNYTVNFDASRLSSGVYIYKIESGSFNSVKKMMLVK</sequence>
<dbReference type="SUPFAM" id="SSF49785">
    <property type="entry name" value="Galactose-binding domain-like"/>
    <property type="match status" value="1"/>
</dbReference>
<dbReference type="GO" id="GO:0030246">
    <property type="term" value="F:carbohydrate binding"/>
    <property type="evidence" value="ECO:0007669"/>
    <property type="project" value="InterPro"/>
</dbReference>
<dbReference type="Gene3D" id="2.60.40.1190">
    <property type="match status" value="1"/>
</dbReference>
<reference evidence="5" key="1">
    <citation type="submission" date="2023-03" db="EMBL/GenBank/DDBJ databases">
        <title>Stygiobacter electus gen. nov., sp. nov., facultatively anaerobic thermotolerant bacterium of the class Ignavibacteria from a well of Yessentuki mineral water deposit.</title>
        <authorList>
            <person name="Podosokorskaya O.A."/>
            <person name="Elcheninov A.G."/>
            <person name="Petrova N.F."/>
            <person name="Zavarzina D.G."/>
            <person name="Kublanov I.V."/>
            <person name="Merkel A.Y."/>
        </authorList>
    </citation>
    <scope>NUCLEOTIDE SEQUENCE</scope>
    <source>
        <strain evidence="5">09-Me</strain>
    </source>
</reference>
<protein>
    <submittedName>
        <fullName evidence="5">T9SS type A sorting domain-containing protein</fullName>
    </submittedName>
</protein>
<feature type="domain" description="Secretion system C-terminal sorting" evidence="4">
    <location>
        <begin position="812"/>
        <end position="887"/>
    </location>
</feature>
<dbReference type="Proteomes" id="UP001221302">
    <property type="component" value="Unassembled WGS sequence"/>
</dbReference>
<feature type="chain" id="PRO_5042186663" evidence="2">
    <location>
        <begin position="20"/>
        <end position="890"/>
    </location>
</feature>
<proteinExistence type="predicted"/>
<comment type="caution">
    <text evidence="5">The sequence shown here is derived from an EMBL/GenBank/DDBJ whole genome shotgun (WGS) entry which is preliminary data.</text>
</comment>
<dbReference type="SUPFAM" id="SSF49344">
    <property type="entry name" value="CBD9-like"/>
    <property type="match status" value="1"/>
</dbReference>
<dbReference type="GO" id="GO:0016052">
    <property type="term" value="P:carbohydrate catabolic process"/>
    <property type="evidence" value="ECO:0007669"/>
    <property type="project" value="InterPro"/>
</dbReference>
<feature type="domain" description="Carbohydrate-binding" evidence="3">
    <location>
        <begin position="595"/>
        <end position="770"/>
    </location>
</feature>
<keyword evidence="2" id="KW-0732">Signal</keyword>
<accession>A0AAE3TDK6</accession>
<dbReference type="GO" id="GO:0004553">
    <property type="term" value="F:hydrolase activity, hydrolyzing O-glycosyl compounds"/>
    <property type="evidence" value="ECO:0007669"/>
    <property type="project" value="InterPro"/>
</dbReference>
<evidence type="ECO:0000313" key="6">
    <source>
        <dbReference type="Proteomes" id="UP001221302"/>
    </source>
</evidence>
<dbReference type="Gene3D" id="2.60.40.10">
    <property type="entry name" value="Immunoglobulins"/>
    <property type="match status" value="1"/>
</dbReference>
<evidence type="ECO:0000256" key="2">
    <source>
        <dbReference type="SAM" id="SignalP"/>
    </source>
</evidence>
<dbReference type="InterPro" id="IPR013783">
    <property type="entry name" value="Ig-like_fold"/>
</dbReference>
<feature type="region of interest" description="Disordered" evidence="1">
    <location>
        <begin position="372"/>
        <end position="398"/>
    </location>
</feature>
<name>A0AAE3TDK6_9BACT</name>
<dbReference type="InterPro" id="IPR008979">
    <property type="entry name" value="Galactose-bd-like_sf"/>
</dbReference>